<reference evidence="1" key="1">
    <citation type="journal article" date="2017" name="Science">
        <title>Giant viruses with an expanded complement of translation system components.</title>
        <authorList>
            <person name="Schulz F."/>
            <person name="Yutin N."/>
            <person name="Ivanova N.N."/>
            <person name="Ortega D.R."/>
            <person name="Lee T.K."/>
            <person name="Vierheilig J."/>
            <person name="Daims H."/>
            <person name="Horn M."/>
            <person name="Wagner M."/>
            <person name="Jensen G.J."/>
            <person name="Kyrpides N.C."/>
            <person name="Koonin E.V."/>
            <person name="Woyke T."/>
        </authorList>
    </citation>
    <scope>NUCLEOTIDE SEQUENCE</scope>
    <source>
        <strain evidence="1">CTV1</strain>
    </source>
</reference>
<dbReference type="EMBL" id="KY684083">
    <property type="protein sequence ID" value="ARF08438.1"/>
    <property type="molecule type" value="Genomic_DNA"/>
</dbReference>
<sequence length="154" mass="17750">MELLIMIYKPEKAMVGGYYVLIRAVRILGHNSPDNDNTLENALLYKCDFDVIKLLIDNKATVNNECLSIAVKKKNIRVIKLIMQTGCVINHTDYRLASSVIETNDLEIIDYFVNNGLVIDNYYFSSVTYAIRKKCSFEVVKYLVTNEIIHYRTI</sequence>
<dbReference type="Gene3D" id="1.25.40.20">
    <property type="entry name" value="Ankyrin repeat-containing domain"/>
    <property type="match status" value="1"/>
</dbReference>
<gene>
    <name evidence="1" type="ORF">Catovirus_1_488</name>
</gene>
<accession>A0A1V0S9V6</accession>
<protein>
    <submittedName>
        <fullName evidence="1">Ankyrin repeat protein</fullName>
    </submittedName>
</protein>
<proteinExistence type="predicted"/>
<name>A0A1V0S9V6_9VIRU</name>
<dbReference type="InterPro" id="IPR036770">
    <property type="entry name" value="Ankyrin_rpt-contain_sf"/>
</dbReference>
<dbReference type="SUPFAM" id="SSF48403">
    <property type="entry name" value="Ankyrin repeat"/>
    <property type="match status" value="1"/>
</dbReference>
<organism evidence="1">
    <name type="scientific">Catovirus CTV1</name>
    <dbReference type="NCBI Taxonomy" id="1977631"/>
    <lineage>
        <taxon>Viruses</taxon>
        <taxon>Varidnaviria</taxon>
        <taxon>Bamfordvirae</taxon>
        <taxon>Nucleocytoviricota</taxon>
        <taxon>Megaviricetes</taxon>
        <taxon>Imitervirales</taxon>
        <taxon>Mimiviridae</taxon>
        <taxon>Klosneuvirinae</taxon>
        <taxon>Catovirus</taxon>
    </lineage>
</organism>
<evidence type="ECO:0000313" key="1">
    <source>
        <dbReference type="EMBL" id="ARF08438.1"/>
    </source>
</evidence>